<dbReference type="CDD" id="cd00610">
    <property type="entry name" value="OAT_like"/>
    <property type="match status" value="1"/>
</dbReference>
<dbReference type="Proteomes" id="UP000288096">
    <property type="component" value="Unassembled WGS sequence"/>
</dbReference>
<dbReference type="EC" id="5.4.3.8" evidence="7"/>
<comment type="cofactor">
    <cofactor evidence="1 7">
        <name>pyridoxal 5'-phosphate</name>
        <dbReference type="ChEBI" id="CHEBI:597326"/>
    </cofactor>
</comment>
<sequence length="431" mass="46136">MNISNSLKLFEETQAVIPGGVNSPVRACKSVGCTPLFIERAQGSRIYDMDGNEFIDYVGSWGPMILGHRHPEVIKLVEFVLSQGTSYGAPTVLELRLAELIVEAVPSVEMVRMVNSGTEATMSAIRLARGYTGRDAIVKFDGCYHGHADTLLVEAGSGVATLGIPGSPGVPNAFVEKTISLPYNDIGAVKAFMDRQGDEIACIIVEPVAGNMGCVPPEPGFLETLREETEKHGTVLIFDEVMTGFRVAHGGAQALYGITPDLTCLAKIIGGGLPVGAYGGRRDIMEKVAPQGPVYQAGTLSGNPLAMAAGVATLKQLKEPGFYEKLAEKAKRLAVGLQGAAVVNGVSATFTQVGSMMGMFFTDRPVRNFEDAKTADLTLFSNYYRAMLERGFYLAPSQFESLFVSAAHTEEDIDETVRAAAVVFEMLTKEC</sequence>
<dbReference type="GO" id="GO:0006782">
    <property type="term" value="P:protoporphyrinogen IX biosynthetic process"/>
    <property type="evidence" value="ECO:0007669"/>
    <property type="project" value="UniProtKB-UniRule"/>
</dbReference>
<keyword evidence="7" id="KW-0963">Cytoplasm</keyword>
<dbReference type="NCBIfam" id="TIGR00713">
    <property type="entry name" value="hemL"/>
    <property type="match status" value="1"/>
</dbReference>
<dbReference type="PROSITE" id="PS00600">
    <property type="entry name" value="AA_TRANSFER_CLASS_3"/>
    <property type="match status" value="1"/>
</dbReference>
<dbReference type="InterPro" id="IPR005814">
    <property type="entry name" value="Aminotrans_3"/>
</dbReference>
<dbReference type="RefSeq" id="WP_124329252.1">
    <property type="nucleotide sequence ID" value="NZ_BEXT01000001.1"/>
</dbReference>
<dbReference type="PANTHER" id="PTHR43713:SF3">
    <property type="entry name" value="GLUTAMATE-1-SEMIALDEHYDE 2,1-AMINOMUTASE 1, CHLOROPLASTIC-RELATED"/>
    <property type="match status" value="1"/>
</dbReference>
<dbReference type="InterPro" id="IPR015421">
    <property type="entry name" value="PyrdxlP-dep_Trfase_major"/>
</dbReference>
<dbReference type="NCBIfam" id="NF000818">
    <property type="entry name" value="PRK00062.1"/>
    <property type="match status" value="1"/>
</dbReference>
<accession>A0A401FYJ5</accession>
<dbReference type="Gene3D" id="3.90.1150.10">
    <property type="entry name" value="Aspartate Aminotransferase, domain 1"/>
    <property type="match status" value="1"/>
</dbReference>
<dbReference type="GO" id="GO:0030170">
    <property type="term" value="F:pyridoxal phosphate binding"/>
    <property type="evidence" value="ECO:0007669"/>
    <property type="project" value="InterPro"/>
</dbReference>
<keyword evidence="6 7" id="KW-0627">Porphyrin biosynthesis</keyword>
<evidence type="ECO:0000256" key="5">
    <source>
        <dbReference type="ARBA" id="ARBA00023235"/>
    </source>
</evidence>
<comment type="pathway">
    <text evidence="2">Porphyrin-containing compound metabolism; protoporphyrin-IX biosynthesis; 5-aminolevulinate from L-glutamyl-tRNA(Glu): step 2/2.</text>
</comment>
<dbReference type="OrthoDB" id="9801834at2"/>
<organism evidence="8 9">
    <name type="scientific">Desulfonema ishimotonii</name>
    <dbReference type="NCBI Taxonomy" id="45657"/>
    <lineage>
        <taxon>Bacteria</taxon>
        <taxon>Pseudomonadati</taxon>
        <taxon>Thermodesulfobacteriota</taxon>
        <taxon>Desulfobacteria</taxon>
        <taxon>Desulfobacterales</taxon>
        <taxon>Desulfococcaceae</taxon>
        <taxon>Desulfonema</taxon>
    </lineage>
</organism>
<dbReference type="UniPathway" id="UPA00251">
    <property type="reaction ID" value="UER00317"/>
</dbReference>
<reference evidence="9" key="1">
    <citation type="submission" date="2017-11" db="EMBL/GenBank/DDBJ databases">
        <authorList>
            <person name="Watanabe M."/>
            <person name="Kojima H."/>
        </authorList>
    </citation>
    <scope>NUCLEOTIDE SEQUENCE [LARGE SCALE GENOMIC DNA]</scope>
    <source>
        <strain evidence="9">Tokyo 01</strain>
    </source>
</reference>
<dbReference type="AlphaFoldDB" id="A0A401FYJ5"/>
<evidence type="ECO:0000256" key="6">
    <source>
        <dbReference type="ARBA" id="ARBA00023244"/>
    </source>
</evidence>
<evidence type="ECO:0000313" key="8">
    <source>
        <dbReference type="EMBL" id="GBC62038.1"/>
    </source>
</evidence>
<dbReference type="EMBL" id="BEXT01000001">
    <property type="protein sequence ID" value="GBC62038.1"/>
    <property type="molecule type" value="Genomic_DNA"/>
</dbReference>
<evidence type="ECO:0000256" key="2">
    <source>
        <dbReference type="ARBA" id="ARBA00004819"/>
    </source>
</evidence>
<dbReference type="SUPFAM" id="SSF53383">
    <property type="entry name" value="PLP-dependent transferases"/>
    <property type="match status" value="1"/>
</dbReference>
<dbReference type="InterPro" id="IPR004639">
    <property type="entry name" value="4pyrrol_synth_GluAld_NH2Trfase"/>
</dbReference>
<comment type="caution">
    <text evidence="8">The sequence shown here is derived from an EMBL/GenBank/DDBJ whole genome shotgun (WGS) entry which is preliminary data.</text>
</comment>
<comment type="similarity">
    <text evidence="3 7">Belongs to the class-III pyridoxal-phosphate-dependent aminotransferase family. HemL subfamily.</text>
</comment>
<keyword evidence="4 7" id="KW-0663">Pyridoxal phosphate</keyword>
<dbReference type="Gene3D" id="3.40.640.10">
    <property type="entry name" value="Type I PLP-dependent aspartate aminotransferase-like (Major domain)"/>
    <property type="match status" value="1"/>
</dbReference>
<dbReference type="GO" id="GO:0005737">
    <property type="term" value="C:cytoplasm"/>
    <property type="evidence" value="ECO:0007669"/>
    <property type="project" value="UniProtKB-SubCell"/>
</dbReference>
<keyword evidence="9" id="KW-1185">Reference proteome</keyword>
<comment type="catalytic activity">
    <reaction evidence="7">
        <text>(S)-4-amino-5-oxopentanoate = 5-aminolevulinate</text>
        <dbReference type="Rhea" id="RHEA:14265"/>
        <dbReference type="ChEBI" id="CHEBI:57501"/>
        <dbReference type="ChEBI" id="CHEBI:356416"/>
        <dbReference type="EC" id="5.4.3.8"/>
    </reaction>
</comment>
<comment type="subunit">
    <text evidence="7">Homodimer.</text>
</comment>
<name>A0A401FYJ5_9BACT</name>
<comment type="subcellular location">
    <subcellularLocation>
        <location evidence="7">Cytoplasm</location>
    </subcellularLocation>
</comment>
<evidence type="ECO:0000256" key="1">
    <source>
        <dbReference type="ARBA" id="ARBA00001933"/>
    </source>
</evidence>
<dbReference type="GO" id="GO:0042286">
    <property type="term" value="F:glutamate-1-semialdehyde 2,1-aminomutase activity"/>
    <property type="evidence" value="ECO:0007669"/>
    <property type="project" value="UniProtKB-UniRule"/>
</dbReference>
<dbReference type="Pfam" id="PF00202">
    <property type="entry name" value="Aminotran_3"/>
    <property type="match status" value="1"/>
</dbReference>
<protein>
    <recommendedName>
        <fullName evidence="7">Glutamate-1-semialdehyde 2,1-aminomutase</fullName>
        <shortName evidence="7">GSA</shortName>
        <ecNumber evidence="7">5.4.3.8</ecNumber>
    </recommendedName>
    <alternativeName>
        <fullName evidence="7">Glutamate-1-semialdehyde aminotransferase</fullName>
        <shortName evidence="7">GSA-AT</shortName>
    </alternativeName>
</protein>
<dbReference type="InterPro" id="IPR049704">
    <property type="entry name" value="Aminotrans_3_PPA_site"/>
</dbReference>
<dbReference type="GO" id="GO:0008483">
    <property type="term" value="F:transaminase activity"/>
    <property type="evidence" value="ECO:0007669"/>
    <property type="project" value="InterPro"/>
</dbReference>
<keyword evidence="5 7" id="KW-0413">Isomerase</keyword>
<dbReference type="InterPro" id="IPR015422">
    <property type="entry name" value="PyrdxlP-dep_Trfase_small"/>
</dbReference>
<proteinExistence type="inferred from homology"/>
<dbReference type="HAMAP" id="MF_00375">
    <property type="entry name" value="HemL_aminotrans_3"/>
    <property type="match status" value="1"/>
</dbReference>
<evidence type="ECO:0000256" key="3">
    <source>
        <dbReference type="ARBA" id="ARBA00008981"/>
    </source>
</evidence>
<feature type="modified residue" description="N6-(pyridoxal phosphate)lysine" evidence="7">
    <location>
        <position position="267"/>
    </location>
</feature>
<gene>
    <name evidence="7" type="primary">hemL</name>
    <name evidence="8" type="ORF">DENIS_3001</name>
</gene>
<evidence type="ECO:0000256" key="4">
    <source>
        <dbReference type="ARBA" id="ARBA00022898"/>
    </source>
</evidence>
<reference evidence="9" key="2">
    <citation type="submission" date="2019-01" db="EMBL/GenBank/DDBJ databases">
        <title>Genome sequence of Desulfonema ishimotonii strain Tokyo 01.</title>
        <authorList>
            <person name="Fukui M."/>
        </authorList>
    </citation>
    <scope>NUCLEOTIDE SEQUENCE [LARGE SCALE GENOMIC DNA]</scope>
    <source>
        <strain evidence="9">Tokyo 01</strain>
    </source>
</reference>
<evidence type="ECO:0000256" key="7">
    <source>
        <dbReference type="HAMAP-Rule" id="MF_00375"/>
    </source>
</evidence>
<dbReference type="InterPro" id="IPR015424">
    <property type="entry name" value="PyrdxlP-dep_Trfase"/>
</dbReference>
<evidence type="ECO:0000313" key="9">
    <source>
        <dbReference type="Proteomes" id="UP000288096"/>
    </source>
</evidence>
<dbReference type="PANTHER" id="PTHR43713">
    <property type="entry name" value="GLUTAMATE-1-SEMIALDEHYDE 2,1-AMINOMUTASE"/>
    <property type="match status" value="1"/>
</dbReference>
<dbReference type="FunFam" id="3.40.640.10:FF:000021">
    <property type="entry name" value="Glutamate-1-semialdehyde 2,1-aminomutase"/>
    <property type="match status" value="1"/>
</dbReference>